<organism evidence="5 6">
    <name type="scientific">Mastacembelus armatus</name>
    <name type="common">zig-zag eel</name>
    <dbReference type="NCBI Taxonomy" id="205130"/>
    <lineage>
        <taxon>Eukaryota</taxon>
        <taxon>Metazoa</taxon>
        <taxon>Chordata</taxon>
        <taxon>Craniata</taxon>
        <taxon>Vertebrata</taxon>
        <taxon>Euteleostomi</taxon>
        <taxon>Actinopterygii</taxon>
        <taxon>Neopterygii</taxon>
        <taxon>Teleostei</taxon>
        <taxon>Neoteleostei</taxon>
        <taxon>Acanthomorphata</taxon>
        <taxon>Anabantaria</taxon>
        <taxon>Synbranchiformes</taxon>
        <taxon>Mastacembelidae</taxon>
        <taxon>Mastacembelus</taxon>
    </lineage>
</organism>
<keyword evidence="2" id="KW-0812">Transmembrane</keyword>
<keyword evidence="6" id="KW-1185">Reference proteome</keyword>
<dbReference type="InterPro" id="IPR007110">
    <property type="entry name" value="Ig-like_dom"/>
</dbReference>
<dbReference type="InterPro" id="IPR003598">
    <property type="entry name" value="Ig_sub2"/>
</dbReference>
<evidence type="ECO:0000256" key="3">
    <source>
        <dbReference type="SAM" id="SignalP"/>
    </source>
</evidence>
<feature type="domain" description="Ig-like" evidence="4">
    <location>
        <begin position="223"/>
        <end position="328"/>
    </location>
</feature>
<dbReference type="PANTHER" id="PTHR13771">
    <property type="entry name" value="INTERCELLULAR ADHESION MOLECULE"/>
    <property type="match status" value="1"/>
</dbReference>
<feature type="domain" description="Ig-like" evidence="4">
    <location>
        <begin position="114"/>
        <end position="218"/>
    </location>
</feature>
<dbReference type="InterPro" id="IPR036179">
    <property type="entry name" value="Ig-like_dom_sf"/>
</dbReference>
<dbReference type="Pfam" id="PF00047">
    <property type="entry name" value="ig"/>
    <property type="match status" value="1"/>
</dbReference>
<evidence type="ECO:0000259" key="4">
    <source>
        <dbReference type="PROSITE" id="PS50835"/>
    </source>
</evidence>
<dbReference type="Pfam" id="PF03921">
    <property type="entry name" value="ICAM_N"/>
    <property type="match status" value="1"/>
</dbReference>
<feature type="domain" description="Ig-like" evidence="4">
    <location>
        <begin position="671"/>
        <end position="752"/>
    </location>
</feature>
<feature type="chain" id="PRO_5030081367" evidence="3">
    <location>
        <begin position="23"/>
        <end position="1096"/>
    </location>
</feature>
<dbReference type="InterPro" id="IPR047012">
    <property type="entry name" value="ICAM_VCAM"/>
</dbReference>
<accession>A0A3Q3M6B0</accession>
<dbReference type="SMART" id="SM00408">
    <property type="entry name" value="IGc2"/>
    <property type="match status" value="5"/>
</dbReference>
<dbReference type="Pfam" id="PF13927">
    <property type="entry name" value="Ig_3"/>
    <property type="match status" value="1"/>
</dbReference>
<dbReference type="GO" id="GO:0007155">
    <property type="term" value="P:cell adhesion"/>
    <property type="evidence" value="ECO:0007669"/>
    <property type="project" value="InterPro"/>
</dbReference>
<reference evidence="5" key="2">
    <citation type="submission" date="2025-09" db="UniProtKB">
        <authorList>
            <consortium name="Ensembl"/>
        </authorList>
    </citation>
    <scope>IDENTIFICATION</scope>
</reference>
<keyword evidence="3" id="KW-0732">Signal</keyword>
<feature type="transmembrane region" description="Helical" evidence="2">
    <location>
        <begin position="1050"/>
        <end position="1072"/>
    </location>
</feature>
<dbReference type="Gene3D" id="2.60.40.10">
    <property type="entry name" value="Immunoglobulins"/>
    <property type="match status" value="10"/>
</dbReference>
<dbReference type="Ensembl" id="ENSMAMT00000018685.2">
    <property type="protein sequence ID" value="ENSMAMP00000018211.2"/>
    <property type="gene ID" value="ENSMAMG00000012288.2"/>
</dbReference>
<feature type="domain" description="Ig-like" evidence="4">
    <location>
        <begin position="959"/>
        <end position="1041"/>
    </location>
</feature>
<dbReference type="InterPro" id="IPR013151">
    <property type="entry name" value="Immunoglobulin_dom"/>
</dbReference>
<proteinExistence type="predicted"/>
<dbReference type="SMART" id="SM00409">
    <property type="entry name" value="IG"/>
    <property type="match status" value="8"/>
</dbReference>
<feature type="domain" description="Ig-like" evidence="4">
    <location>
        <begin position="545"/>
        <end position="643"/>
    </location>
</feature>
<dbReference type="GO" id="GO:0005178">
    <property type="term" value="F:integrin binding"/>
    <property type="evidence" value="ECO:0007669"/>
    <property type="project" value="InterPro"/>
</dbReference>
<dbReference type="GeneTree" id="ENSGT00940000159005"/>
<dbReference type="SUPFAM" id="SSF48726">
    <property type="entry name" value="Immunoglobulin"/>
    <property type="match status" value="9"/>
</dbReference>
<keyword evidence="2" id="KW-1133">Transmembrane helix</keyword>
<dbReference type="AlphaFoldDB" id="A0A3Q3M6B0"/>
<protein>
    <submittedName>
        <fullName evidence="5">Hemicentin-1-like</fullName>
    </submittedName>
</protein>
<feature type="domain" description="Ig-like" evidence="4">
    <location>
        <begin position="850"/>
        <end position="932"/>
    </location>
</feature>
<reference evidence="5" key="1">
    <citation type="submission" date="2025-08" db="UniProtKB">
        <authorList>
            <consortium name="Ensembl"/>
        </authorList>
    </citation>
    <scope>IDENTIFICATION</scope>
</reference>
<keyword evidence="1" id="KW-0393">Immunoglobulin domain</keyword>
<dbReference type="InterPro" id="IPR013783">
    <property type="entry name" value="Ig-like_fold"/>
</dbReference>
<evidence type="ECO:0000313" key="5">
    <source>
        <dbReference type="Ensembl" id="ENSMAMP00000018211.2"/>
    </source>
</evidence>
<feature type="domain" description="Ig-like" evidence="4">
    <location>
        <begin position="373"/>
        <end position="459"/>
    </location>
</feature>
<sequence>MSKKTFVGLFLGFILSATGVHTSCPIELNPPSVVVRYGDSVSVNCSTSESSFSKIGWEAPKGGTSTESTKGTHSIWTVESLRDSTAPQCFISPSNQSHFEQCLKNLNIVVYMFPENISIISSGRSDGVMIENENYNFTCNIHQIAPVRNLTVRWYKGDTIIRTDSFDNEHKEPVNQSSVYSLKPTRQDNGVTYRCEAYMDLGPEGPQLNVPSQEYKITVYYGPDLPCSVIELLEGVALNTSECQVEGNPTPVIKWHKDNKLIDTGAPMTREDTGVYTVEAQGNSHFRKTLQVHMLYGPELNCPSNYTALEHAPHNFTCTAQGYPKPVTTWYKDGEEVELPGKLKRRDAGQYLIIASNKISTVNFTVDIIVKYPPSEIVELEHSVVEVGSTVWLKCSSMGNPRPNYLWTYYRMANVIEETEDGVSRLLIQNATAYNMGSYTCNAFNDIRHVFKTVTVNVTGVKAECPITITPERMVVQYNKETRTAKCKPMFSTNNAKVSWGNETSSDSWNVNTTEDWNASPVCIATFDGLGTCTKSLNFTLYKIPDRIFIHQHNLSSMVVGRVLQLQCDIINVAPARNLTVRWYQGNDTKRSIDSGSLRVTGCRPENSSNCDIGAVRYPVNVSSTISVLLDRRHNGTQFRCEALLDLGPEGPQPPSNPMTSTVDITVIYKPIINTTKLPRIIPVFRGYPEELVCEADGHPPPKIQWFHSSGKVLQRPSVAPSANTLSVSEAGMYNCSATNEVGSIYHVVEVILKGTVLGSPCQVEMEPPEVVVRYGNSISATCRSVSTERTEGMGWESTAGGTGLKLGVTSLLLNISSVTEWDFEPQCYINFLDHHQCIEILSVTVYKLPDSVSASLLSQPGPMVEGEMYMMRCDIANVAPAKNLYVNWHKGNEIIYTQTFNESSLTPVNMTSELRLKLRRDDNGSQIWCEAGLKFSQTGSNPPMMQSKLYQANVLYPPTFTKPENETLEITADSMMILNCTATGNPTPTYSWQFPYTNEETYNNQEKNQPVLNQSFQFLGTYSCTASSNQGNKTKYFIVNRSPGNRTTLAALVGGFSAMAVVLLIVGLLFVTPQGTLSFSKSNYLRGQPTSSGPV</sequence>
<name>A0A3Q3M6B0_9TELE</name>
<dbReference type="CDD" id="cd00096">
    <property type="entry name" value="Ig"/>
    <property type="match status" value="1"/>
</dbReference>
<evidence type="ECO:0000256" key="1">
    <source>
        <dbReference type="ARBA" id="ARBA00023319"/>
    </source>
</evidence>
<dbReference type="Proteomes" id="UP000261640">
    <property type="component" value="Unplaced"/>
</dbReference>
<dbReference type="PROSITE" id="PS50835">
    <property type="entry name" value="IG_LIKE"/>
    <property type="match status" value="7"/>
</dbReference>
<dbReference type="Pfam" id="PF13895">
    <property type="entry name" value="Ig_2"/>
    <property type="match status" value="2"/>
</dbReference>
<dbReference type="InParanoid" id="A0A3Q3M6B0"/>
<keyword evidence="2" id="KW-0472">Membrane</keyword>
<dbReference type="InterPro" id="IPR013768">
    <property type="entry name" value="ICAM_N"/>
</dbReference>
<evidence type="ECO:0000313" key="6">
    <source>
        <dbReference type="Proteomes" id="UP000261640"/>
    </source>
</evidence>
<dbReference type="PANTHER" id="PTHR13771:SF9">
    <property type="entry name" value="INTERCELLULAR ADHESION MOLECULE 5"/>
    <property type="match status" value="1"/>
</dbReference>
<evidence type="ECO:0000256" key="2">
    <source>
        <dbReference type="SAM" id="Phobius"/>
    </source>
</evidence>
<dbReference type="InterPro" id="IPR003599">
    <property type="entry name" value="Ig_sub"/>
</dbReference>
<feature type="signal peptide" evidence="3">
    <location>
        <begin position="1"/>
        <end position="22"/>
    </location>
</feature>